<keyword evidence="16" id="KW-1185">Reference proteome</keyword>
<dbReference type="InterPro" id="IPR004736">
    <property type="entry name" value="MHS_symport"/>
</dbReference>
<comment type="similarity">
    <text evidence="2">Belongs to the major facilitator superfamily. Metabolite:H+ Symporter (MHS) family (TC 2.A.1.6) family.</text>
</comment>
<comment type="function">
    <text evidence="10">May be a proton symporter involved in the uptake of osmolytes such as proline and glycine betaine.</text>
</comment>
<dbReference type="InterPro" id="IPR020846">
    <property type="entry name" value="MFS_dom"/>
</dbReference>
<gene>
    <name evidence="15" type="ORF">GBA65_08215</name>
</gene>
<feature type="domain" description="Major facilitator superfamily (MFS) profile" evidence="14">
    <location>
        <begin position="18"/>
        <end position="430"/>
    </location>
</feature>
<dbReference type="GO" id="GO:0015293">
    <property type="term" value="F:symporter activity"/>
    <property type="evidence" value="ECO:0007669"/>
    <property type="project" value="UniProtKB-KW"/>
</dbReference>
<dbReference type="EMBL" id="CP045121">
    <property type="protein sequence ID" value="QIN78506.1"/>
    <property type="molecule type" value="Genomic_DNA"/>
</dbReference>
<dbReference type="InterPro" id="IPR011701">
    <property type="entry name" value="MFS"/>
</dbReference>
<feature type="transmembrane region" description="Helical" evidence="13">
    <location>
        <begin position="47"/>
        <end position="70"/>
    </location>
</feature>
<dbReference type="PANTHER" id="PTHR43045:SF1">
    <property type="entry name" value="SHIKIMATE TRANSPORTER"/>
    <property type="match status" value="1"/>
</dbReference>
<dbReference type="AlphaFoldDB" id="A0A6G8PWE4"/>
<accession>A0A6G8PWE4</accession>
<evidence type="ECO:0000256" key="10">
    <source>
        <dbReference type="ARBA" id="ARBA00037295"/>
    </source>
</evidence>
<feature type="region of interest" description="Disordered" evidence="12">
    <location>
        <begin position="434"/>
        <end position="454"/>
    </location>
</feature>
<dbReference type="GO" id="GO:0005886">
    <property type="term" value="C:plasma membrane"/>
    <property type="evidence" value="ECO:0007669"/>
    <property type="project" value="UniProtKB-SubCell"/>
</dbReference>
<dbReference type="PROSITE" id="PS50850">
    <property type="entry name" value="MFS"/>
    <property type="match status" value="1"/>
</dbReference>
<evidence type="ECO:0000256" key="12">
    <source>
        <dbReference type="SAM" id="MobiDB-lite"/>
    </source>
</evidence>
<feature type="transmembrane region" description="Helical" evidence="13">
    <location>
        <begin position="156"/>
        <end position="179"/>
    </location>
</feature>
<dbReference type="InterPro" id="IPR036259">
    <property type="entry name" value="MFS_trans_sf"/>
</dbReference>
<dbReference type="SUPFAM" id="SSF103473">
    <property type="entry name" value="MFS general substrate transporter"/>
    <property type="match status" value="1"/>
</dbReference>
<feature type="transmembrane region" description="Helical" evidence="13">
    <location>
        <begin position="91"/>
        <end position="109"/>
    </location>
</feature>
<dbReference type="Gene3D" id="1.20.1250.20">
    <property type="entry name" value="MFS general substrate transporter like domains"/>
    <property type="match status" value="1"/>
</dbReference>
<feature type="transmembrane region" description="Helical" evidence="13">
    <location>
        <begin position="191"/>
        <end position="212"/>
    </location>
</feature>
<dbReference type="RefSeq" id="WP_166396186.1">
    <property type="nucleotide sequence ID" value="NZ_CP045121.1"/>
</dbReference>
<evidence type="ECO:0000256" key="5">
    <source>
        <dbReference type="ARBA" id="ARBA00022519"/>
    </source>
</evidence>
<evidence type="ECO:0000313" key="16">
    <source>
        <dbReference type="Proteomes" id="UP000502706"/>
    </source>
</evidence>
<keyword evidence="4" id="KW-1003">Cell membrane</keyword>
<dbReference type="CDD" id="cd17369">
    <property type="entry name" value="MFS_ShiA_like"/>
    <property type="match status" value="1"/>
</dbReference>
<protein>
    <recommendedName>
        <fullName evidence="11">Putative proline/betaine transporter</fullName>
    </recommendedName>
</protein>
<dbReference type="FunFam" id="1.20.1250.20:FF:000001">
    <property type="entry name" value="Dicarboxylate MFS transporter"/>
    <property type="match status" value="1"/>
</dbReference>
<keyword evidence="6 13" id="KW-0812">Transmembrane</keyword>
<keyword evidence="9 13" id="KW-0472">Membrane</keyword>
<feature type="transmembrane region" description="Helical" evidence="13">
    <location>
        <begin position="405"/>
        <end position="425"/>
    </location>
</feature>
<name>A0A6G8PWE4_9ACTN</name>
<evidence type="ECO:0000256" key="4">
    <source>
        <dbReference type="ARBA" id="ARBA00022475"/>
    </source>
</evidence>
<evidence type="ECO:0000256" key="6">
    <source>
        <dbReference type="ARBA" id="ARBA00022692"/>
    </source>
</evidence>
<keyword evidence="3" id="KW-0813">Transport</keyword>
<organism evidence="15 16">
    <name type="scientific">Rubrobacter marinus</name>
    <dbReference type="NCBI Taxonomy" id="2653852"/>
    <lineage>
        <taxon>Bacteria</taxon>
        <taxon>Bacillati</taxon>
        <taxon>Actinomycetota</taxon>
        <taxon>Rubrobacteria</taxon>
        <taxon>Rubrobacterales</taxon>
        <taxon>Rubrobacteraceae</taxon>
        <taxon>Rubrobacter</taxon>
    </lineage>
</organism>
<feature type="transmembrane region" description="Helical" evidence="13">
    <location>
        <begin position="310"/>
        <end position="329"/>
    </location>
</feature>
<evidence type="ECO:0000256" key="3">
    <source>
        <dbReference type="ARBA" id="ARBA00022448"/>
    </source>
</evidence>
<reference evidence="15 16" key="1">
    <citation type="submission" date="2019-10" db="EMBL/GenBank/DDBJ databases">
        <title>Rubrobacter sp nov SCSIO 52915 isolated from a deep-sea sediment in the South China Sea.</title>
        <authorList>
            <person name="Chen R.W."/>
        </authorList>
    </citation>
    <scope>NUCLEOTIDE SEQUENCE [LARGE SCALE GENOMIC DNA]</scope>
    <source>
        <strain evidence="15 16">SCSIO 52915</strain>
    </source>
</reference>
<keyword evidence="5" id="KW-0997">Cell inner membrane</keyword>
<evidence type="ECO:0000256" key="11">
    <source>
        <dbReference type="ARBA" id="ARBA00039918"/>
    </source>
</evidence>
<dbReference type="PANTHER" id="PTHR43045">
    <property type="entry name" value="SHIKIMATE TRANSPORTER"/>
    <property type="match status" value="1"/>
</dbReference>
<proteinExistence type="inferred from homology"/>
<feature type="transmembrane region" description="Helical" evidence="13">
    <location>
        <begin position="282"/>
        <end position="303"/>
    </location>
</feature>
<evidence type="ECO:0000259" key="14">
    <source>
        <dbReference type="PROSITE" id="PS50850"/>
    </source>
</evidence>
<evidence type="ECO:0000256" key="13">
    <source>
        <dbReference type="SAM" id="Phobius"/>
    </source>
</evidence>
<dbReference type="KEGG" id="rmar:GBA65_08215"/>
<feature type="transmembrane region" description="Helical" evidence="13">
    <location>
        <begin position="245"/>
        <end position="270"/>
    </location>
</feature>
<sequence length="454" mass="48607">MERLGGEHEGNTSSVKQVALASLVGTTIEWYDYFIYGTTAALVFNQLFFPAFSPLAGTLAAFATFAVGFFARPLGGVIFGHYGDKLGRKTMLVVTLLLMGVATFLIGLLPSFETIGIWAPILLVVLRIVQGLGLGGEWGGAALMVSEHSPPNRRGFYASSVQMGAAGGLIISAAVITAVSQLMTEAQFAAWGWRIPFLASIVLIAVGTFIRFQIAESEAFTRLKEAGAEAQMPIVEVFRTRPKNVLLAAGTSGANNVVFYTVSVFTVSYGVSQLGQSQGTMLTYQLLVALVYFFTIPLFGALSDRIGRRAMIIAGIITMALFSFPYFWLVDTGSGPVILLAMVLALSVFQAAAYAPQSAFIPELFDTRVRYSGAALGYNLATMIFGGTAPFIATALFAWAGQSTWAISIYVVAICLVSFVSVYLATETPMLREGSDQTDERRLTASRSEETAGS</sequence>
<feature type="transmembrane region" description="Helical" evidence="13">
    <location>
        <begin position="115"/>
        <end position="135"/>
    </location>
</feature>
<evidence type="ECO:0000256" key="1">
    <source>
        <dbReference type="ARBA" id="ARBA00004429"/>
    </source>
</evidence>
<comment type="subcellular location">
    <subcellularLocation>
        <location evidence="1">Cell inner membrane</location>
        <topology evidence="1">Multi-pass membrane protein</topology>
    </subcellularLocation>
</comment>
<dbReference type="NCBIfam" id="TIGR00883">
    <property type="entry name" value="2A0106"/>
    <property type="match status" value="1"/>
</dbReference>
<evidence type="ECO:0000256" key="8">
    <source>
        <dbReference type="ARBA" id="ARBA00022989"/>
    </source>
</evidence>
<evidence type="ECO:0000256" key="9">
    <source>
        <dbReference type="ARBA" id="ARBA00023136"/>
    </source>
</evidence>
<dbReference type="Pfam" id="PF07690">
    <property type="entry name" value="MFS_1"/>
    <property type="match status" value="1"/>
</dbReference>
<evidence type="ECO:0000256" key="7">
    <source>
        <dbReference type="ARBA" id="ARBA00022847"/>
    </source>
</evidence>
<keyword evidence="8 13" id="KW-1133">Transmembrane helix</keyword>
<dbReference type="Proteomes" id="UP000502706">
    <property type="component" value="Chromosome"/>
</dbReference>
<evidence type="ECO:0000256" key="2">
    <source>
        <dbReference type="ARBA" id="ARBA00008240"/>
    </source>
</evidence>
<evidence type="ECO:0000313" key="15">
    <source>
        <dbReference type="EMBL" id="QIN78506.1"/>
    </source>
</evidence>
<feature type="transmembrane region" description="Helical" evidence="13">
    <location>
        <begin position="376"/>
        <end position="399"/>
    </location>
</feature>
<keyword evidence="7" id="KW-0769">Symport</keyword>
<feature type="transmembrane region" description="Helical" evidence="13">
    <location>
        <begin position="335"/>
        <end position="355"/>
    </location>
</feature>